<reference evidence="2" key="1">
    <citation type="submission" date="2022-11" db="UniProtKB">
        <authorList>
            <consortium name="WormBaseParasite"/>
        </authorList>
    </citation>
    <scope>IDENTIFICATION</scope>
</reference>
<evidence type="ECO:0000313" key="2">
    <source>
        <dbReference type="WBParaSite" id="PS1159_v2.g22352.t1"/>
    </source>
</evidence>
<organism evidence="1 2">
    <name type="scientific">Panagrolaimus sp. PS1159</name>
    <dbReference type="NCBI Taxonomy" id="55785"/>
    <lineage>
        <taxon>Eukaryota</taxon>
        <taxon>Metazoa</taxon>
        <taxon>Ecdysozoa</taxon>
        <taxon>Nematoda</taxon>
        <taxon>Chromadorea</taxon>
        <taxon>Rhabditida</taxon>
        <taxon>Tylenchina</taxon>
        <taxon>Panagrolaimomorpha</taxon>
        <taxon>Panagrolaimoidea</taxon>
        <taxon>Panagrolaimidae</taxon>
        <taxon>Panagrolaimus</taxon>
    </lineage>
</organism>
<dbReference type="Proteomes" id="UP000887580">
    <property type="component" value="Unplaced"/>
</dbReference>
<protein>
    <submittedName>
        <fullName evidence="2">Uncharacterized protein</fullName>
    </submittedName>
</protein>
<dbReference type="WBParaSite" id="PS1159_v2.g22352.t1">
    <property type="protein sequence ID" value="PS1159_v2.g22352.t1"/>
    <property type="gene ID" value="PS1159_v2.g22352"/>
</dbReference>
<proteinExistence type="predicted"/>
<accession>A0AC35FYS0</accession>
<name>A0AC35FYS0_9BILA</name>
<sequence length="121" mass="13696">MLPFLFSQPDELSQLCLVNLDTITVKVTNECGKLATASFIDNRGIYDLKLQMNVATASFIDNRGIYDPNNLIKDDEIKYYLVYEIFKVKNSTTIDENGYLIAGMKNENGSAVLKIEALRNY</sequence>
<evidence type="ECO:0000313" key="1">
    <source>
        <dbReference type="Proteomes" id="UP000887580"/>
    </source>
</evidence>